<evidence type="ECO:0000259" key="2">
    <source>
        <dbReference type="PROSITE" id="PS50994"/>
    </source>
</evidence>
<reference evidence="3" key="2">
    <citation type="journal article" date="2023" name="IMA Fungus">
        <title>Comparative genomic study of the Penicillium genus elucidates a diverse pangenome and 15 lateral gene transfer events.</title>
        <authorList>
            <person name="Petersen C."/>
            <person name="Sorensen T."/>
            <person name="Nielsen M.R."/>
            <person name="Sondergaard T.E."/>
            <person name="Sorensen J.L."/>
            <person name="Fitzpatrick D.A."/>
            <person name="Frisvad J.C."/>
            <person name="Nielsen K.L."/>
        </authorList>
    </citation>
    <scope>NUCLEOTIDE SEQUENCE</scope>
    <source>
        <strain evidence="3">IBT 30761</strain>
    </source>
</reference>
<dbReference type="AlphaFoldDB" id="A0A9W9JUM5"/>
<feature type="domain" description="Integrase catalytic" evidence="2">
    <location>
        <begin position="1"/>
        <end position="159"/>
    </location>
</feature>
<evidence type="ECO:0000313" key="3">
    <source>
        <dbReference type="EMBL" id="KAJ5082066.1"/>
    </source>
</evidence>
<dbReference type="RefSeq" id="XP_056468588.1">
    <property type="nucleotide sequence ID" value="XM_056623600.1"/>
</dbReference>
<evidence type="ECO:0000256" key="1">
    <source>
        <dbReference type="ARBA" id="ARBA00022884"/>
    </source>
</evidence>
<dbReference type="GO" id="GO:0015074">
    <property type="term" value="P:DNA integration"/>
    <property type="evidence" value="ECO:0007669"/>
    <property type="project" value="InterPro"/>
</dbReference>
<reference evidence="3" key="1">
    <citation type="submission" date="2022-11" db="EMBL/GenBank/DDBJ databases">
        <authorList>
            <person name="Petersen C."/>
        </authorList>
    </citation>
    <scope>NUCLEOTIDE SEQUENCE</scope>
    <source>
        <strain evidence="3">IBT 30761</strain>
    </source>
</reference>
<dbReference type="EMBL" id="JAPQKI010000011">
    <property type="protein sequence ID" value="KAJ5082066.1"/>
    <property type="molecule type" value="Genomic_DNA"/>
</dbReference>
<organism evidence="3 4">
    <name type="scientific">Penicillium argentinense</name>
    <dbReference type="NCBI Taxonomy" id="1131581"/>
    <lineage>
        <taxon>Eukaryota</taxon>
        <taxon>Fungi</taxon>
        <taxon>Dikarya</taxon>
        <taxon>Ascomycota</taxon>
        <taxon>Pezizomycotina</taxon>
        <taxon>Eurotiomycetes</taxon>
        <taxon>Eurotiomycetidae</taxon>
        <taxon>Eurotiales</taxon>
        <taxon>Aspergillaceae</taxon>
        <taxon>Penicillium</taxon>
    </lineage>
</organism>
<dbReference type="PROSITE" id="PS50994">
    <property type="entry name" value="INTEGRASE"/>
    <property type="match status" value="1"/>
</dbReference>
<keyword evidence="1" id="KW-0694">RNA-binding</keyword>
<evidence type="ECO:0000313" key="4">
    <source>
        <dbReference type="Proteomes" id="UP001149074"/>
    </source>
</evidence>
<dbReference type="InterPro" id="IPR036397">
    <property type="entry name" value="RNaseH_sf"/>
</dbReference>
<dbReference type="Proteomes" id="UP001149074">
    <property type="component" value="Unassembled WGS sequence"/>
</dbReference>
<sequence>MKGKSPGQFKFTLKDDYEFNYSVVIDILYLEGKPVLQVIDAATSFGVAREIPKRHGPPDYIVHDAGKNFTSTEFKQLASSMSIEVKGFPVEAHSSVGKVERYHAPLRRAYEILKDENFDREMILQTAVKAVNVSAGPNGIIPTLLVFGAYPRMTEMDPPSPLVVKRAEAIRTATKEVRRLHAERQVGGALAMRNGPSIITTLTLPLQSDVRVWREKGGWKGPCKLLAVDGETCTVDMPYGPTKFRSTVVKPYHREELPEGERRTTVDRNFVGPYGISAVQVSPSTAKRGSNLLCIAWWPGPIFRLCRQRIQMPLGYPHGTRQLI</sequence>
<protein>
    <recommendedName>
        <fullName evidence="2">Integrase catalytic domain-containing protein</fullName>
    </recommendedName>
</protein>
<dbReference type="GO" id="GO:0005634">
    <property type="term" value="C:nucleus"/>
    <property type="evidence" value="ECO:0007669"/>
    <property type="project" value="UniProtKB-ARBA"/>
</dbReference>
<dbReference type="GO" id="GO:0003723">
    <property type="term" value="F:RNA binding"/>
    <property type="evidence" value="ECO:0007669"/>
    <property type="project" value="UniProtKB-KW"/>
</dbReference>
<accession>A0A9W9JUM5</accession>
<dbReference type="InterPro" id="IPR012337">
    <property type="entry name" value="RNaseH-like_sf"/>
</dbReference>
<dbReference type="Gene3D" id="3.30.420.10">
    <property type="entry name" value="Ribonuclease H-like superfamily/Ribonuclease H"/>
    <property type="match status" value="1"/>
</dbReference>
<dbReference type="SUPFAM" id="SSF53098">
    <property type="entry name" value="Ribonuclease H-like"/>
    <property type="match status" value="1"/>
</dbReference>
<dbReference type="OrthoDB" id="4368574at2759"/>
<comment type="caution">
    <text evidence="3">The sequence shown here is derived from an EMBL/GenBank/DDBJ whole genome shotgun (WGS) entry which is preliminary data.</text>
</comment>
<keyword evidence="4" id="KW-1185">Reference proteome</keyword>
<name>A0A9W9JUM5_9EURO</name>
<dbReference type="GeneID" id="81362579"/>
<gene>
    <name evidence="3" type="ORF">N7532_011109</name>
</gene>
<proteinExistence type="predicted"/>
<dbReference type="InterPro" id="IPR001584">
    <property type="entry name" value="Integrase_cat-core"/>
</dbReference>